<accession>A0A0F9ELG2</accession>
<gene>
    <name evidence="1" type="ORF">LCGC14_2059810</name>
</gene>
<organism evidence="1">
    <name type="scientific">marine sediment metagenome</name>
    <dbReference type="NCBI Taxonomy" id="412755"/>
    <lineage>
        <taxon>unclassified sequences</taxon>
        <taxon>metagenomes</taxon>
        <taxon>ecological metagenomes</taxon>
    </lineage>
</organism>
<reference evidence="1" key="1">
    <citation type="journal article" date="2015" name="Nature">
        <title>Complex archaea that bridge the gap between prokaryotes and eukaryotes.</title>
        <authorList>
            <person name="Spang A."/>
            <person name="Saw J.H."/>
            <person name="Jorgensen S.L."/>
            <person name="Zaremba-Niedzwiedzka K."/>
            <person name="Martijn J."/>
            <person name="Lind A.E."/>
            <person name="van Eijk R."/>
            <person name="Schleper C."/>
            <person name="Guy L."/>
            <person name="Ettema T.J."/>
        </authorList>
    </citation>
    <scope>NUCLEOTIDE SEQUENCE</scope>
</reference>
<name>A0A0F9ELG2_9ZZZZ</name>
<dbReference type="SUPFAM" id="SSF51126">
    <property type="entry name" value="Pectin lyase-like"/>
    <property type="match status" value="1"/>
</dbReference>
<protein>
    <recommendedName>
        <fullName evidence="2">Right handed beta helix domain-containing protein</fullName>
    </recommendedName>
</protein>
<dbReference type="AlphaFoldDB" id="A0A0F9ELG2"/>
<evidence type="ECO:0008006" key="2">
    <source>
        <dbReference type="Google" id="ProtNLM"/>
    </source>
</evidence>
<dbReference type="EMBL" id="LAZR01024495">
    <property type="protein sequence ID" value="KKL74948.1"/>
    <property type="molecule type" value="Genomic_DNA"/>
</dbReference>
<sequence length="370" mass="39355">MIAIEERILSIIERQGDLFGASALGMAITRYLFVSPDGDGADGLTWRTAYQTVQAALNAASTDANDLTLILIAPHATHYDINTTGDPTWAANVILCGSISNYVEVRNDHASATSILKLTGKSAIHTLSFNLGTGSVNGVIMTISGASVEGCQFVGTDLTGGATALHFDGANIIHTHCGNTLFHGHVTHMTGLLIDAAAFGTFHDLHFTNCLTGIQVVGSFSDENDFQEIDIGDCALGIDLDAGNQQHFKTIRLHDNTRNVDDEVGDHDWSEVLGPFDIFITPDDLTGIAVAVGGAANTYGADTELASAASRDNPFRVVGATFKPDAAPVEFYMVRFSDDSGSTFYEVMMFEGDKREAEAAPSGTEHIFNA</sequence>
<feature type="non-terminal residue" evidence="1">
    <location>
        <position position="370"/>
    </location>
</feature>
<dbReference type="InterPro" id="IPR011050">
    <property type="entry name" value="Pectin_lyase_fold/virulence"/>
</dbReference>
<comment type="caution">
    <text evidence="1">The sequence shown here is derived from an EMBL/GenBank/DDBJ whole genome shotgun (WGS) entry which is preliminary data.</text>
</comment>
<evidence type="ECO:0000313" key="1">
    <source>
        <dbReference type="EMBL" id="KKL74948.1"/>
    </source>
</evidence>
<proteinExistence type="predicted"/>